<evidence type="ECO:0000256" key="5">
    <source>
        <dbReference type="ARBA" id="ARBA00022989"/>
    </source>
</evidence>
<evidence type="ECO:0000256" key="3">
    <source>
        <dbReference type="ARBA" id="ARBA00022475"/>
    </source>
</evidence>
<dbReference type="Pfam" id="PF07690">
    <property type="entry name" value="MFS_1"/>
    <property type="match status" value="1"/>
</dbReference>
<dbReference type="KEGG" id="aia:AWH56_011875"/>
<feature type="transmembrane region" description="Helical" evidence="7">
    <location>
        <begin position="172"/>
        <end position="189"/>
    </location>
</feature>
<feature type="transmembrane region" description="Helical" evidence="7">
    <location>
        <begin position="303"/>
        <end position="328"/>
    </location>
</feature>
<keyword evidence="4 7" id="KW-0812">Transmembrane</keyword>
<feature type="transmembrane region" description="Helical" evidence="7">
    <location>
        <begin position="340"/>
        <end position="363"/>
    </location>
</feature>
<dbReference type="Gene3D" id="1.20.1250.20">
    <property type="entry name" value="MFS general substrate transporter like domains"/>
    <property type="match status" value="1"/>
</dbReference>
<feature type="transmembrane region" description="Helical" evidence="7">
    <location>
        <begin position="278"/>
        <end position="297"/>
    </location>
</feature>
<sequence>MLSIVKSWRQEKNYQSLFWAGIVNGIGNRFSQVAIFALLYQLTGSGMAIGLVLAIRMLPFLLLAPLGGVLADRFSRYKLLVLIDLIRIPLVLSPLLVRETSDLWIIYVSTFLLASGEAIYAPTRMSAIPALVKQERLIDVNSLEQAMIGLVLVIGASAGGLISYYLGLSTPFILNGVTFLISAMILYKIKIPAKDRNVKQKKVSIMISKSVFWGSAALSTFFFIAITMPLANGIDNVLISIYALDVFEMGEIGIGFMYAALGLGFIISSLFSSLLKRGLLTLTVIFIAFEGIGHMVLSIVPTFPIALIVVIFITLVGGISNICIDTVMMKVIPRSKQGTLFGLMQAISNTALGLSMASAGFLIELVSPRELSLFVGFAYIIFTVFYSVLFSRLNLVTEKRVLLRKEM</sequence>
<dbReference type="InterPro" id="IPR022324">
    <property type="entry name" value="Bacilysin_exporter_BacE_put"/>
</dbReference>
<keyword evidence="2" id="KW-0813">Transport</keyword>
<evidence type="ECO:0000313" key="10">
    <source>
        <dbReference type="EMBL" id="OIJ20850.1"/>
    </source>
</evidence>
<evidence type="ECO:0000256" key="6">
    <source>
        <dbReference type="ARBA" id="ARBA00023136"/>
    </source>
</evidence>
<evidence type="ECO:0000313" key="9">
    <source>
        <dbReference type="EMBL" id="OIJ16459.1"/>
    </source>
</evidence>
<evidence type="ECO:0000256" key="2">
    <source>
        <dbReference type="ARBA" id="ARBA00022448"/>
    </source>
</evidence>
<reference evidence="9" key="1">
    <citation type="submission" date="2016-10" db="EMBL/GenBank/DDBJ databases">
        <title>Draft genome sequences of four alkaliphilic bacteria belonging to the Anaerobacillus genus.</title>
        <authorList>
            <person name="Bassil N.M."/>
            <person name="Lloyd J.R."/>
        </authorList>
    </citation>
    <scope>NUCLEOTIDE SEQUENCE [LARGE SCALE GENOMIC DNA]</scope>
    <source>
        <strain evidence="9">NB2006</strain>
    </source>
</reference>
<dbReference type="AlphaFoldDB" id="A0A1S2LVD2"/>
<name>A0A1S2LVD2_9BACI</name>
<proteinExistence type="predicted"/>
<dbReference type="SUPFAM" id="SSF103473">
    <property type="entry name" value="MFS general substrate transporter"/>
    <property type="match status" value="1"/>
</dbReference>
<evidence type="ECO:0000256" key="7">
    <source>
        <dbReference type="SAM" id="Phobius"/>
    </source>
</evidence>
<comment type="caution">
    <text evidence="9">The sequence shown here is derived from an EMBL/GenBank/DDBJ whole genome shotgun (WGS) entry which is preliminary data.</text>
</comment>
<dbReference type="CDD" id="cd06173">
    <property type="entry name" value="MFS_MefA_like"/>
    <property type="match status" value="1"/>
</dbReference>
<feature type="transmembrane region" description="Helical" evidence="7">
    <location>
        <begin position="46"/>
        <end position="67"/>
    </location>
</feature>
<evidence type="ECO:0000256" key="1">
    <source>
        <dbReference type="ARBA" id="ARBA00004651"/>
    </source>
</evidence>
<evidence type="ECO:0000256" key="4">
    <source>
        <dbReference type="ARBA" id="ARBA00022692"/>
    </source>
</evidence>
<evidence type="ECO:0000259" key="8">
    <source>
        <dbReference type="PROSITE" id="PS50850"/>
    </source>
</evidence>
<accession>A0A1S2LVD2</accession>
<dbReference type="OrthoDB" id="9775268at2"/>
<keyword evidence="3" id="KW-1003">Cell membrane</keyword>
<keyword evidence="6 7" id="KW-0472">Membrane</keyword>
<dbReference type="GO" id="GO:0005886">
    <property type="term" value="C:plasma membrane"/>
    <property type="evidence" value="ECO:0007669"/>
    <property type="project" value="UniProtKB-SubCell"/>
</dbReference>
<keyword evidence="5 7" id="KW-1133">Transmembrane helix</keyword>
<dbReference type="PANTHER" id="PTHR43266">
    <property type="entry name" value="MACROLIDE-EFFLUX PROTEIN"/>
    <property type="match status" value="1"/>
</dbReference>
<organism evidence="9">
    <name type="scientific">Anaerobacillus isosaccharinicus</name>
    <dbReference type="NCBI Taxonomy" id="1532552"/>
    <lineage>
        <taxon>Bacteria</taxon>
        <taxon>Bacillati</taxon>
        <taxon>Bacillota</taxon>
        <taxon>Bacilli</taxon>
        <taxon>Bacillales</taxon>
        <taxon>Bacillaceae</taxon>
        <taxon>Anaerobacillus</taxon>
    </lineage>
</organism>
<feature type="transmembrane region" description="Helical" evidence="7">
    <location>
        <begin position="252"/>
        <end position="271"/>
    </location>
</feature>
<dbReference type="PROSITE" id="PS50850">
    <property type="entry name" value="MFS"/>
    <property type="match status" value="1"/>
</dbReference>
<dbReference type="PRINTS" id="PR01988">
    <property type="entry name" value="EXPORTERBACE"/>
</dbReference>
<feature type="transmembrane region" description="Helical" evidence="7">
    <location>
        <begin position="143"/>
        <end position="166"/>
    </location>
</feature>
<dbReference type="InterPro" id="IPR020846">
    <property type="entry name" value="MFS_dom"/>
</dbReference>
<comment type="subcellular location">
    <subcellularLocation>
        <location evidence="1">Cell membrane</location>
        <topology evidence="1">Multi-pass membrane protein</topology>
    </subcellularLocation>
</comment>
<feature type="transmembrane region" description="Helical" evidence="7">
    <location>
        <begin position="375"/>
        <end position="395"/>
    </location>
</feature>
<feature type="transmembrane region" description="Helical" evidence="7">
    <location>
        <begin position="210"/>
        <end position="232"/>
    </location>
</feature>
<gene>
    <name evidence="10" type="ORF">AWH56_07170</name>
    <name evidence="9" type="ORF">AWH56_10935</name>
</gene>
<feature type="transmembrane region" description="Helical" evidence="7">
    <location>
        <begin position="16"/>
        <end position="40"/>
    </location>
</feature>
<dbReference type="InterPro" id="IPR011701">
    <property type="entry name" value="MFS"/>
</dbReference>
<dbReference type="InterPro" id="IPR036259">
    <property type="entry name" value="MFS_trans_sf"/>
</dbReference>
<dbReference type="GO" id="GO:0022857">
    <property type="term" value="F:transmembrane transporter activity"/>
    <property type="evidence" value="ECO:0007669"/>
    <property type="project" value="InterPro"/>
</dbReference>
<dbReference type="PANTHER" id="PTHR43266:SF10">
    <property type="entry name" value="BACILYSIN EXPORTER BACE-RELATED"/>
    <property type="match status" value="1"/>
</dbReference>
<dbReference type="EMBL" id="LQXD01000099">
    <property type="protein sequence ID" value="OIJ16459.1"/>
    <property type="molecule type" value="Genomic_DNA"/>
</dbReference>
<protein>
    <submittedName>
        <fullName evidence="9">MFS transporter</fullName>
    </submittedName>
</protein>
<feature type="domain" description="Major facilitator superfamily (MFS) profile" evidence="8">
    <location>
        <begin position="1"/>
        <end position="394"/>
    </location>
</feature>
<dbReference type="EMBL" id="LQXD01000065">
    <property type="protein sequence ID" value="OIJ20850.1"/>
    <property type="molecule type" value="Genomic_DNA"/>
</dbReference>